<feature type="transmembrane region" description="Helical" evidence="1">
    <location>
        <begin position="201"/>
        <end position="221"/>
    </location>
</feature>
<protein>
    <submittedName>
        <fullName evidence="2">Uncharacterized protein</fullName>
    </submittedName>
</protein>
<feature type="transmembrane region" description="Helical" evidence="1">
    <location>
        <begin position="157"/>
        <end position="181"/>
    </location>
</feature>
<feature type="transmembrane region" description="Helical" evidence="1">
    <location>
        <begin position="110"/>
        <end position="137"/>
    </location>
</feature>
<gene>
    <name evidence="2" type="ORF">HK103_005992</name>
</gene>
<keyword evidence="1" id="KW-0812">Transmembrane</keyword>
<dbReference type="Proteomes" id="UP001210925">
    <property type="component" value="Unassembled WGS sequence"/>
</dbReference>
<keyword evidence="1" id="KW-0472">Membrane</keyword>
<evidence type="ECO:0000313" key="2">
    <source>
        <dbReference type="EMBL" id="KAJ3261384.1"/>
    </source>
</evidence>
<proteinExistence type="predicted"/>
<feature type="transmembrane region" description="Helical" evidence="1">
    <location>
        <begin position="241"/>
        <end position="260"/>
    </location>
</feature>
<evidence type="ECO:0000313" key="3">
    <source>
        <dbReference type="Proteomes" id="UP001210925"/>
    </source>
</evidence>
<feature type="transmembrane region" description="Helical" evidence="1">
    <location>
        <begin position="45"/>
        <end position="62"/>
    </location>
</feature>
<organism evidence="2 3">
    <name type="scientific">Boothiomyces macroporosus</name>
    <dbReference type="NCBI Taxonomy" id="261099"/>
    <lineage>
        <taxon>Eukaryota</taxon>
        <taxon>Fungi</taxon>
        <taxon>Fungi incertae sedis</taxon>
        <taxon>Chytridiomycota</taxon>
        <taxon>Chytridiomycota incertae sedis</taxon>
        <taxon>Chytridiomycetes</taxon>
        <taxon>Rhizophydiales</taxon>
        <taxon>Terramycetaceae</taxon>
        <taxon>Boothiomyces</taxon>
    </lineage>
</organism>
<evidence type="ECO:0000256" key="1">
    <source>
        <dbReference type="SAM" id="Phobius"/>
    </source>
</evidence>
<feature type="transmembrane region" description="Helical" evidence="1">
    <location>
        <begin position="74"/>
        <end position="98"/>
    </location>
</feature>
<reference evidence="2" key="1">
    <citation type="submission" date="2020-05" db="EMBL/GenBank/DDBJ databases">
        <title>Phylogenomic resolution of chytrid fungi.</title>
        <authorList>
            <person name="Stajich J.E."/>
            <person name="Amses K."/>
            <person name="Simmons R."/>
            <person name="Seto K."/>
            <person name="Myers J."/>
            <person name="Bonds A."/>
            <person name="Quandt C.A."/>
            <person name="Barry K."/>
            <person name="Liu P."/>
            <person name="Grigoriev I."/>
            <person name="Longcore J.E."/>
            <person name="James T.Y."/>
        </authorList>
    </citation>
    <scope>NUCLEOTIDE SEQUENCE</scope>
    <source>
        <strain evidence="2">PLAUS21</strain>
    </source>
</reference>
<name>A0AAD5UMD2_9FUNG</name>
<accession>A0AAD5UMD2</accession>
<dbReference type="AlphaFoldDB" id="A0AAD5UMD2"/>
<keyword evidence="1" id="KW-1133">Transmembrane helix</keyword>
<keyword evidence="3" id="KW-1185">Reference proteome</keyword>
<feature type="transmembrane region" description="Helical" evidence="1">
    <location>
        <begin position="12"/>
        <end position="33"/>
    </location>
</feature>
<sequence>MRDFNAYGTPSGIFLGLAFHDFATASVILFSKLDSAKSFLWQSSFFTWIILALFIIAQFIGLDYFMSPYELTNIGYVLVANYLLNILTTLGITTMMVYRVKIFFGKSSTIFKVMIAFQLIVLAFKGVGSFFGCLVSYQFQIGVSQLATNVHFRDIGLFEAIGQAAEGIFSACGSTAFIYALTSSHSKQRQKTFADIAVTPIGMRLIAILLLNFTIAVFGVWDYFDDNYIDHTGFFMPSWTYALQLHTFLDLSYISAKKIVFGQVSSSHKMSGKDNSA</sequence>
<comment type="caution">
    <text evidence="2">The sequence shown here is derived from an EMBL/GenBank/DDBJ whole genome shotgun (WGS) entry which is preliminary data.</text>
</comment>
<dbReference type="EMBL" id="JADGKB010000006">
    <property type="protein sequence ID" value="KAJ3261384.1"/>
    <property type="molecule type" value="Genomic_DNA"/>
</dbReference>